<proteinExistence type="predicted"/>
<dbReference type="InterPro" id="IPR008984">
    <property type="entry name" value="SMAD_FHA_dom_sf"/>
</dbReference>
<evidence type="ECO:0000256" key="2">
    <source>
        <dbReference type="ARBA" id="ARBA00023015"/>
    </source>
</evidence>
<reference evidence="11" key="2">
    <citation type="submission" date="2015-01" db="EMBL/GenBank/DDBJ databases">
        <title>Evolutionary Origins and Diversification of the Mycorrhizal Mutualists.</title>
        <authorList>
            <consortium name="DOE Joint Genome Institute"/>
            <consortium name="Mycorrhizal Genomics Consortium"/>
            <person name="Kohler A."/>
            <person name="Kuo A."/>
            <person name="Nagy L.G."/>
            <person name="Floudas D."/>
            <person name="Copeland A."/>
            <person name="Barry K.W."/>
            <person name="Cichocki N."/>
            <person name="Veneault-Fourrey C."/>
            <person name="LaButti K."/>
            <person name="Lindquist E.A."/>
            <person name="Lipzen A."/>
            <person name="Lundell T."/>
            <person name="Morin E."/>
            <person name="Murat C."/>
            <person name="Riley R."/>
            <person name="Ohm R."/>
            <person name="Sun H."/>
            <person name="Tunlid A."/>
            <person name="Henrissat B."/>
            <person name="Grigoriev I.V."/>
            <person name="Hibbett D.S."/>
            <person name="Martin F."/>
        </authorList>
    </citation>
    <scope>NUCLEOTIDE SEQUENCE [LARGE SCALE GENOMIC DNA]</scope>
    <source>
        <strain evidence="11">Ve08.2h10</strain>
    </source>
</reference>
<feature type="compositionally biased region" description="Polar residues" evidence="7">
    <location>
        <begin position="1"/>
        <end position="15"/>
    </location>
</feature>
<evidence type="ECO:0000259" key="8">
    <source>
        <dbReference type="PROSITE" id="PS50006"/>
    </source>
</evidence>
<dbReference type="Gene3D" id="2.60.200.20">
    <property type="match status" value="1"/>
</dbReference>
<evidence type="ECO:0000256" key="7">
    <source>
        <dbReference type="SAM" id="MobiDB-lite"/>
    </source>
</evidence>
<feature type="domain" description="FHA" evidence="8">
    <location>
        <begin position="51"/>
        <end position="121"/>
    </location>
</feature>
<dbReference type="InterPro" id="IPR036388">
    <property type="entry name" value="WH-like_DNA-bd_sf"/>
</dbReference>
<dbReference type="PANTHER" id="PTHR45881:SF5">
    <property type="entry name" value="FORK-HEAD DOMAIN-CONTAINING PROTEIN"/>
    <property type="match status" value="1"/>
</dbReference>
<evidence type="ECO:0000256" key="6">
    <source>
        <dbReference type="PROSITE-ProRule" id="PRU00089"/>
    </source>
</evidence>
<evidence type="ECO:0000256" key="1">
    <source>
        <dbReference type="ARBA" id="ARBA00004123"/>
    </source>
</evidence>
<feature type="compositionally biased region" description="Pro residues" evidence="7">
    <location>
        <begin position="146"/>
        <end position="155"/>
    </location>
</feature>
<evidence type="ECO:0000313" key="10">
    <source>
        <dbReference type="EMBL" id="KIK92358.1"/>
    </source>
</evidence>
<feature type="compositionally biased region" description="Pro residues" evidence="7">
    <location>
        <begin position="186"/>
        <end position="200"/>
    </location>
</feature>
<dbReference type="OrthoDB" id="5954824at2759"/>
<dbReference type="CDD" id="cd00059">
    <property type="entry name" value="FH_FOX"/>
    <property type="match status" value="1"/>
</dbReference>
<feature type="compositionally biased region" description="Pro residues" evidence="7">
    <location>
        <begin position="243"/>
        <end position="254"/>
    </location>
</feature>
<feature type="region of interest" description="Disordered" evidence="7">
    <location>
        <begin position="606"/>
        <end position="728"/>
    </location>
</feature>
<dbReference type="Pfam" id="PF00250">
    <property type="entry name" value="Forkhead"/>
    <property type="match status" value="1"/>
</dbReference>
<feature type="DNA-binding region" description="Fork-head" evidence="6">
    <location>
        <begin position="254"/>
        <end position="348"/>
    </location>
</feature>
<feature type="domain" description="Fork-head" evidence="9">
    <location>
        <begin position="254"/>
        <end position="348"/>
    </location>
</feature>
<dbReference type="STRING" id="930991.A0A0D0DLT8"/>
<feature type="compositionally biased region" description="Polar residues" evidence="7">
    <location>
        <begin position="209"/>
        <end position="220"/>
    </location>
</feature>
<dbReference type="EMBL" id="KN825288">
    <property type="protein sequence ID" value="KIK92358.1"/>
    <property type="molecule type" value="Genomic_DNA"/>
</dbReference>
<organism evidence="10 11">
    <name type="scientific">Paxillus rubicundulus Ve08.2h10</name>
    <dbReference type="NCBI Taxonomy" id="930991"/>
    <lineage>
        <taxon>Eukaryota</taxon>
        <taxon>Fungi</taxon>
        <taxon>Dikarya</taxon>
        <taxon>Basidiomycota</taxon>
        <taxon>Agaricomycotina</taxon>
        <taxon>Agaricomycetes</taxon>
        <taxon>Agaricomycetidae</taxon>
        <taxon>Boletales</taxon>
        <taxon>Paxilineae</taxon>
        <taxon>Paxillaceae</taxon>
        <taxon>Paxillus</taxon>
    </lineage>
</organism>
<dbReference type="SMART" id="SM00339">
    <property type="entry name" value="FH"/>
    <property type="match status" value="1"/>
</dbReference>
<keyword evidence="5 6" id="KW-0539">Nucleus</keyword>
<dbReference type="InterPro" id="IPR036390">
    <property type="entry name" value="WH_DNA-bd_sf"/>
</dbReference>
<dbReference type="GO" id="GO:0000978">
    <property type="term" value="F:RNA polymerase II cis-regulatory region sequence-specific DNA binding"/>
    <property type="evidence" value="ECO:0007669"/>
    <property type="project" value="TreeGrafter"/>
</dbReference>
<evidence type="ECO:0000256" key="5">
    <source>
        <dbReference type="ARBA" id="ARBA00023242"/>
    </source>
</evidence>
<feature type="compositionally biased region" description="Low complexity" evidence="7">
    <location>
        <begin position="670"/>
        <end position="681"/>
    </location>
</feature>
<dbReference type="Gene3D" id="1.10.10.10">
    <property type="entry name" value="Winged helix-like DNA-binding domain superfamily/Winged helix DNA-binding domain"/>
    <property type="match status" value="1"/>
</dbReference>
<dbReference type="PANTHER" id="PTHR45881">
    <property type="entry name" value="CHECKPOINT SUPPRESSOR 1-LIKE, ISOFORM A-RELATED"/>
    <property type="match status" value="1"/>
</dbReference>
<dbReference type="Proteomes" id="UP000054538">
    <property type="component" value="Unassembled WGS sequence"/>
</dbReference>
<dbReference type="SUPFAM" id="SSF46785">
    <property type="entry name" value="Winged helix' DNA-binding domain"/>
    <property type="match status" value="1"/>
</dbReference>
<protein>
    <submittedName>
        <fullName evidence="10">Uncharacterized protein</fullName>
    </submittedName>
</protein>
<dbReference type="HOGENOM" id="CLU_021692_0_0_1"/>
<dbReference type="InParanoid" id="A0A0D0DLT8"/>
<keyword evidence="11" id="KW-1185">Reference proteome</keyword>
<feature type="region of interest" description="Disordered" evidence="7">
    <location>
        <begin position="339"/>
        <end position="416"/>
    </location>
</feature>
<dbReference type="AlphaFoldDB" id="A0A0D0DLT8"/>
<evidence type="ECO:0000313" key="11">
    <source>
        <dbReference type="Proteomes" id="UP000054538"/>
    </source>
</evidence>
<keyword evidence="4" id="KW-0804">Transcription</keyword>
<dbReference type="Pfam" id="PF00498">
    <property type="entry name" value="FHA"/>
    <property type="match status" value="1"/>
</dbReference>
<evidence type="ECO:0000259" key="9">
    <source>
        <dbReference type="PROSITE" id="PS50039"/>
    </source>
</evidence>
<dbReference type="GO" id="GO:0005634">
    <property type="term" value="C:nucleus"/>
    <property type="evidence" value="ECO:0007669"/>
    <property type="project" value="UniProtKB-SubCell"/>
</dbReference>
<dbReference type="SUPFAM" id="SSF49879">
    <property type="entry name" value="SMAD/FHA domain"/>
    <property type="match status" value="1"/>
</dbReference>
<keyword evidence="3 6" id="KW-0238">DNA-binding</keyword>
<feature type="region of interest" description="Disordered" evidence="7">
    <location>
        <begin position="1"/>
        <end position="21"/>
    </location>
</feature>
<keyword evidence="2" id="KW-0805">Transcription regulation</keyword>
<dbReference type="PROSITE" id="PS50006">
    <property type="entry name" value="FHA_DOMAIN"/>
    <property type="match status" value="1"/>
</dbReference>
<comment type="subcellular location">
    <subcellularLocation>
        <location evidence="1 6">Nucleus</location>
    </subcellularLocation>
</comment>
<sequence length="783" mass="82611">MSPSAASPSHTTHNSLPPFAADDPHDAPAKISAYYSLVFPNITFYLQTLTVTIGRRCIPPASNSVTGADGVTSTQSPVDVDLGPLKSVSRLHAKIEYEEEEERFVLVVIGRNGAWVDGVWSGASSRVPLGERSQIQIASRTFHFVLPPPPAPEDSPSPSSNSSVQRARSPSVDITSLSPPSSLPSHSPPPRPAPSLPPPKVACSPEPQLPNSNAISRTKNASASTPPSTSTASTSKKRKKLSQPPPKPEVMPPKPQLTYAQLCYRAIKAMGGKATLQDICGWMIDNYDWYRYNEGAGWENSVRHNLSSGRAFKKMERSTGEHGKGFFWSLDEQYEHTFEEQEARALAQAQSPSQAALQQAGSKDGTGKGSRKKDKVIPLEPPLKRSVKSGTGPLPPPLTSTPLAIPLKSPSGTGSLMPGQPVGGLAQVMAMGGAFTTVPRDIVRGSVSGGTARQLLQAEPDRIGSVVARDMPTANGPTTSPALISAMVSADNSSSGATGVSASETTSSSVTQSTCTHPASLAPASPLAALPPSVCLPIVVGPVPSSHPSSTTPDPPPIVLHNNSLVLSPVIFSSLAPEQLKALEKMGAQKALEVLQGHIVRYLKERMGRKKRKKAVASVGGEKGGTKNGRGDVQERSSPFTSAPLPPRTLLQPQPSTSQQSIAPHPLSQPPTTVTVSSTLLDFSSGRTECPTPNPAEVKESVPSFVDNRPPVPVPITRNDPTPAERPQSPIIVVDDVDSEDGRPAKKRKIGHDVEDIGAEGKMDLGVAQVADSVDEDIEIDVC</sequence>
<feature type="compositionally biased region" description="Low complexity" evidence="7">
    <location>
        <begin position="221"/>
        <end position="234"/>
    </location>
</feature>
<feature type="compositionally biased region" description="Low complexity" evidence="7">
    <location>
        <begin position="156"/>
        <end position="185"/>
    </location>
</feature>
<name>A0A0D0DLT8_9AGAM</name>
<dbReference type="CDD" id="cd22701">
    <property type="entry name" value="FHA_FKH1-like"/>
    <property type="match status" value="1"/>
</dbReference>
<dbReference type="PRINTS" id="PR00053">
    <property type="entry name" value="FORKHEAD"/>
</dbReference>
<feature type="region of interest" description="Disordered" evidence="7">
    <location>
        <begin position="144"/>
        <end position="254"/>
    </location>
</feature>
<accession>A0A0D0DLT8</accession>
<gene>
    <name evidence="10" type="ORF">PAXRUDRAFT_830015</name>
</gene>
<reference evidence="10 11" key="1">
    <citation type="submission" date="2014-04" db="EMBL/GenBank/DDBJ databases">
        <authorList>
            <consortium name="DOE Joint Genome Institute"/>
            <person name="Kuo A."/>
            <person name="Kohler A."/>
            <person name="Jargeat P."/>
            <person name="Nagy L.G."/>
            <person name="Floudas D."/>
            <person name="Copeland A."/>
            <person name="Barry K.W."/>
            <person name="Cichocki N."/>
            <person name="Veneault-Fourrey C."/>
            <person name="LaButti K."/>
            <person name="Lindquist E.A."/>
            <person name="Lipzen A."/>
            <person name="Lundell T."/>
            <person name="Morin E."/>
            <person name="Murat C."/>
            <person name="Sun H."/>
            <person name="Tunlid A."/>
            <person name="Henrissat B."/>
            <person name="Grigoriev I.V."/>
            <person name="Hibbett D.S."/>
            <person name="Martin F."/>
            <person name="Nordberg H.P."/>
            <person name="Cantor M.N."/>
            <person name="Hua S.X."/>
        </authorList>
    </citation>
    <scope>NUCLEOTIDE SEQUENCE [LARGE SCALE GENOMIC DNA]</scope>
    <source>
        <strain evidence="10 11">Ve08.2h10</strain>
    </source>
</reference>
<feature type="compositionally biased region" description="Low complexity" evidence="7">
    <location>
        <begin position="344"/>
        <end position="360"/>
    </location>
</feature>
<dbReference type="InterPro" id="IPR000253">
    <property type="entry name" value="FHA_dom"/>
</dbReference>
<feature type="region of interest" description="Disordered" evidence="7">
    <location>
        <begin position="493"/>
        <end position="518"/>
    </location>
</feature>
<feature type="compositionally biased region" description="Low complexity" evidence="7">
    <location>
        <begin position="648"/>
        <end position="661"/>
    </location>
</feature>
<evidence type="ECO:0000256" key="3">
    <source>
        <dbReference type="ARBA" id="ARBA00023125"/>
    </source>
</evidence>
<dbReference type="GO" id="GO:0000981">
    <property type="term" value="F:DNA-binding transcription factor activity, RNA polymerase II-specific"/>
    <property type="evidence" value="ECO:0007669"/>
    <property type="project" value="TreeGrafter"/>
</dbReference>
<evidence type="ECO:0000256" key="4">
    <source>
        <dbReference type="ARBA" id="ARBA00023163"/>
    </source>
</evidence>
<dbReference type="PROSITE" id="PS50039">
    <property type="entry name" value="FORK_HEAD_3"/>
    <property type="match status" value="1"/>
</dbReference>
<dbReference type="InterPro" id="IPR001766">
    <property type="entry name" value="Fork_head_dom"/>
</dbReference>